<reference evidence="4 5" key="1">
    <citation type="submission" date="2015-04" db="EMBL/GenBank/DDBJ databases">
        <title>Whole genome shotgun sequence of Flavihumibacter petaseus NBRC 106054.</title>
        <authorList>
            <person name="Miyazawa S."/>
            <person name="Hosoyama A."/>
            <person name="Hashimoto M."/>
            <person name="Noguchi M."/>
            <person name="Tsuchikane K."/>
            <person name="Ohji S."/>
            <person name="Yamazoe A."/>
            <person name="Ichikawa N."/>
            <person name="Kimura A."/>
            <person name="Fujita N."/>
        </authorList>
    </citation>
    <scope>NUCLEOTIDE SEQUENCE [LARGE SCALE GENOMIC DNA]</scope>
    <source>
        <strain evidence="4 5">NBRC 106054</strain>
    </source>
</reference>
<evidence type="ECO:0000313" key="5">
    <source>
        <dbReference type="Proteomes" id="UP000033121"/>
    </source>
</evidence>
<dbReference type="InterPro" id="IPR025645">
    <property type="entry name" value="DUF4349"/>
</dbReference>
<sequence length="267" mass="30183">MLYGYIYRSNNTFNFDANDDFFSNITNLRKNYASESVKNGFNPSATADFSTSQKFEKTASVRTKTSAFEKDETIIKSKTKNYNAVIQYEQNVGQTGNRQIHFLIGVNPEKFDSFYLDIQRIGTVTSKEVTKVDKTNEYRQLNAKKTSIEKSLQALNELKSKGGGIEDFVTLNDKILETEERLQELGVELGNFNAENEFCTVRISLYEGAPASKIGFISRVKVALEWTIRYFALLVTGILLTSVAILVILMIADRLKLITVLINSVKE</sequence>
<evidence type="ECO:0000259" key="3">
    <source>
        <dbReference type="Pfam" id="PF14257"/>
    </source>
</evidence>
<feature type="transmembrane region" description="Helical" evidence="2">
    <location>
        <begin position="230"/>
        <end position="252"/>
    </location>
</feature>
<comment type="caution">
    <text evidence="4">The sequence shown here is derived from an EMBL/GenBank/DDBJ whole genome shotgun (WGS) entry which is preliminary data.</text>
</comment>
<accession>A0A0E9N4L4</accession>
<evidence type="ECO:0000256" key="1">
    <source>
        <dbReference type="SAM" id="Coils"/>
    </source>
</evidence>
<organism evidence="4 5">
    <name type="scientific">Flavihumibacter petaseus NBRC 106054</name>
    <dbReference type="NCBI Taxonomy" id="1220578"/>
    <lineage>
        <taxon>Bacteria</taxon>
        <taxon>Pseudomonadati</taxon>
        <taxon>Bacteroidota</taxon>
        <taxon>Chitinophagia</taxon>
        <taxon>Chitinophagales</taxon>
        <taxon>Chitinophagaceae</taxon>
        <taxon>Flavihumibacter</taxon>
    </lineage>
</organism>
<dbReference type="STRING" id="1220578.FPE01S_03_06490"/>
<dbReference type="Pfam" id="PF14257">
    <property type="entry name" value="DUF4349"/>
    <property type="match status" value="1"/>
</dbReference>
<protein>
    <recommendedName>
        <fullName evidence="3">DUF4349 domain-containing protein</fullName>
    </recommendedName>
</protein>
<gene>
    <name evidence="4" type="ORF">FPE01S_03_06490</name>
</gene>
<dbReference type="EMBL" id="BBWV01000003">
    <property type="protein sequence ID" value="GAO44611.1"/>
    <property type="molecule type" value="Genomic_DNA"/>
</dbReference>
<keyword evidence="5" id="KW-1185">Reference proteome</keyword>
<dbReference type="AlphaFoldDB" id="A0A0E9N4L4"/>
<evidence type="ECO:0000256" key="2">
    <source>
        <dbReference type="SAM" id="Phobius"/>
    </source>
</evidence>
<proteinExistence type="predicted"/>
<keyword evidence="2" id="KW-0812">Transmembrane</keyword>
<evidence type="ECO:0000313" key="4">
    <source>
        <dbReference type="EMBL" id="GAO44611.1"/>
    </source>
</evidence>
<feature type="domain" description="DUF4349" evidence="3">
    <location>
        <begin position="54"/>
        <end position="251"/>
    </location>
</feature>
<name>A0A0E9N4L4_9BACT</name>
<keyword evidence="1" id="KW-0175">Coiled coil</keyword>
<keyword evidence="2" id="KW-1133">Transmembrane helix</keyword>
<feature type="coiled-coil region" evidence="1">
    <location>
        <begin position="138"/>
        <end position="195"/>
    </location>
</feature>
<dbReference type="Proteomes" id="UP000033121">
    <property type="component" value="Unassembled WGS sequence"/>
</dbReference>
<keyword evidence="2" id="KW-0472">Membrane</keyword>